<dbReference type="Proteomes" id="UP001597180">
    <property type="component" value="Unassembled WGS sequence"/>
</dbReference>
<evidence type="ECO:0000313" key="1">
    <source>
        <dbReference type="EMBL" id="MFD1221446.1"/>
    </source>
</evidence>
<gene>
    <name evidence="1" type="ORF">ACFQ4B_15100</name>
</gene>
<comment type="caution">
    <text evidence="1">The sequence shown here is derived from an EMBL/GenBank/DDBJ whole genome shotgun (WGS) entry which is preliminary data.</text>
</comment>
<dbReference type="EMBL" id="JBHTLU010000019">
    <property type="protein sequence ID" value="MFD1221446.1"/>
    <property type="molecule type" value="Genomic_DNA"/>
</dbReference>
<dbReference type="RefSeq" id="WP_345585393.1">
    <property type="nucleotide sequence ID" value="NZ_BAABJG010000003.1"/>
</dbReference>
<accession>A0ABW3UNM5</accession>
<name>A0ABW3UNM5_9BACL</name>
<sequence length="215" mass="25804">MPLPMIHFQVAVHFFRNEDIPASFILGNIAPDAIHMRKNASREDKKRTHFDAESDTSKRELVQREYSHYISMNANEEWKWFVRGYFAHVLTDYFWVQQVYSSFKEKALADGLEPESMRRAYYRDTDQIDFNYYRNKPWTGKVWSQLIQSKAFALEPYVTFDEVNYWRYRTVHWFDLLAKEPGETPRYITEPMTEEFSQAAAERVKQVLTDWDPTL</sequence>
<reference evidence="2" key="1">
    <citation type="journal article" date="2019" name="Int. J. Syst. Evol. Microbiol.">
        <title>The Global Catalogue of Microorganisms (GCM) 10K type strain sequencing project: providing services to taxonomists for standard genome sequencing and annotation.</title>
        <authorList>
            <consortium name="The Broad Institute Genomics Platform"/>
            <consortium name="The Broad Institute Genome Sequencing Center for Infectious Disease"/>
            <person name="Wu L."/>
            <person name="Ma J."/>
        </authorList>
    </citation>
    <scope>NUCLEOTIDE SEQUENCE [LARGE SCALE GENOMIC DNA]</scope>
    <source>
        <strain evidence="2">CCUG 53270</strain>
    </source>
</reference>
<protein>
    <recommendedName>
        <fullName evidence="3">Phospholipase C/D domain-containing protein</fullName>
    </recommendedName>
</protein>
<proteinExistence type="predicted"/>
<organism evidence="1 2">
    <name type="scientific">Paenibacillus vulneris</name>
    <dbReference type="NCBI Taxonomy" id="1133364"/>
    <lineage>
        <taxon>Bacteria</taxon>
        <taxon>Bacillati</taxon>
        <taxon>Bacillota</taxon>
        <taxon>Bacilli</taxon>
        <taxon>Bacillales</taxon>
        <taxon>Paenibacillaceae</taxon>
        <taxon>Paenibacillus</taxon>
    </lineage>
</organism>
<evidence type="ECO:0000313" key="2">
    <source>
        <dbReference type="Proteomes" id="UP001597180"/>
    </source>
</evidence>
<evidence type="ECO:0008006" key="3">
    <source>
        <dbReference type="Google" id="ProtNLM"/>
    </source>
</evidence>
<keyword evidence="2" id="KW-1185">Reference proteome</keyword>